<reference evidence="2" key="2">
    <citation type="journal article" date="2021" name="PeerJ">
        <title>Extensive microbial diversity within the chicken gut microbiome revealed by metagenomics and culture.</title>
        <authorList>
            <person name="Gilroy R."/>
            <person name="Ravi A."/>
            <person name="Getino M."/>
            <person name="Pursley I."/>
            <person name="Horton D.L."/>
            <person name="Alikhan N.F."/>
            <person name="Baker D."/>
            <person name="Gharbi K."/>
            <person name="Hall N."/>
            <person name="Watson M."/>
            <person name="Adriaenssens E.M."/>
            <person name="Foster-Nyarko E."/>
            <person name="Jarju S."/>
            <person name="Secka A."/>
            <person name="Antonio M."/>
            <person name="Oren A."/>
            <person name="Chaudhuri R.R."/>
            <person name="La Ragione R."/>
            <person name="Hildebrand F."/>
            <person name="Pallen M.J."/>
        </authorList>
    </citation>
    <scope>NUCLEOTIDE SEQUENCE</scope>
    <source>
        <strain evidence="2">6276</strain>
    </source>
</reference>
<keyword evidence="1" id="KW-0472">Membrane</keyword>
<protein>
    <submittedName>
        <fullName evidence="2">Uncharacterized protein</fullName>
    </submittedName>
</protein>
<dbReference type="EMBL" id="DVIU01000239">
    <property type="protein sequence ID" value="HIS37329.1"/>
    <property type="molecule type" value="Genomic_DNA"/>
</dbReference>
<proteinExistence type="predicted"/>
<sequence>MINIVQSILSTCIEFSTADKATIISGALPAFATICGFVITVIVWNNNVKTRRADYISDLLDRLHNDPLIKDTVYLFQYDENWYEKEFYFNRDLELKVDTTLSYLSYICYLKEKKIIRKKEFNLFKSMINHAASNKSTLRYFYNLRHYSKVYSSKVTTKAKHSSKRTNKKFTESFTFKYLFDYIKKHKYIDMEKFSKADLTDEIYYQILKRT</sequence>
<accession>A0A9D1F0S2</accession>
<keyword evidence="1" id="KW-1133">Transmembrane helix</keyword>
<name>A0A9D1F0S2_9BACT</name>
<gene>
    <name evidence="2" type="ORF">IAC10_12015</name>
</gene>
<keyword evidence="1" id="KW-0812">Transmembrane</keyword>
<feature type="transmembrane region" description="Helical" evidence="1">
    <location>
        <begin position="23"/>
        <end position="44"/>
    </location>
</feature>
<comment type="caution">
    <text evidence="2">The sequence shown here is derived from an EMBL/GenBank/DDBJ whole genome shotgun (WGS) entry which is preliminary data.</text>
</comment>
<dbReference type="AlphaFoldDB" id="A0A9D1F0S2"/>
<evidence type="ECO:0000256" key="1">
    <source>
        <dbReference type="SAM" id="Phobius"/>
    </source>
</evidence>
<dbReference type="Proteomes" id="UP000823928">
    <property type="component" value="Unassembled WGS sequence"/>
</dbReference>
<reference evidence="2" key="1">
    <citation type="submission" date="2020-10" db="EMBL/GenBank/DDBJ databases">
        <authorList>
            <person name="Gilroy R."/>
        </authorList>
    </citation>
    <scope>NUCLEOTIDE SEQUENCE</scope>
    <source>
        <strain evidence="2">6276</strain>
    </source>
</reference>
<evidence type="ECO:0000313" key="2">
    <source>
        <dbReference type="EMBL" id="HIS37329.1"/>
    </source>
</evidence>
<evidence type="ECO:0000313" key="3">
    <source>
        <dbReference type="Proteomes" id="UP000823928"/>
    </source>
</evidence>
<organism evidence="2 3">
    <name type="scientific">Candidatus Scatousia excrementigallinarum</name>
    <dbReference type="NCBI Taxonomy" id="2840935"/>
    <lineage>
        <taxon>Bacteria</taxon>
        <taxon>Candidatus Scatousia</taxon>
    </lineage>
</organism>